<feature type="binding site" evidence="14">
    <location>
        <position position="180"/>
    </location>
    <ligand>
        <name>L-threonine</name>
        <dbReference type="ChEBI" id="CHEBI:57926"/>
    </ligand>
</feature>
<dbReference type="OrthoDB" id="9814580at2"/>
<comment type="catalytic activity">
    <reaction evidence="12 13">
        <text>L-threonine + hydrogencarbonate + ATP = L-threonylcarbamoyladenylate + diphosphate + H2O</text>
        <dbReference type="Rhea" id="RHEA:36407"/>
        <dbReference type="ChEBI" id="CHEBI:15377"/>
        <dbReference type="ChEBI" id="CHEBI:17544"/>
        <dbReference type="ChEBI" id="CHEBI:30616"/>
        <dbReference type="ChEBI" id="CHEBI:33019"/>
        <dbReference type="ChEBI" id="CHEBI:57926"/>
        <dbReference type="ChEBI" id="CHEBI:73682"/>
        <dbReference type="EC" id="2.7.7.87"/>
    </reaction>
</comment>
<dbReference type="GO" id="GO:0006450">
    <property type="term" value="P:regulation of translational fidelity"/>
    <property type="evidence" value="ECO:0007669"/>
    <property type="project" value="TreeGrafter"/>
</dbReference>
<evidence type="ECO:0000256" key="12">
    <source>
        <dbReference type="ARBA" id="ARBA00048366"/>
    </source>
</evidence>
<dbReference type="EC" id="2.7.7.87" evidence="3 13"/>
<organism evidence="16 17">
    <name type="scientific">Pararhizobium mangrovi</name>
    <dbReference type="NCBI Taxonomy" id="2590452"/>
    <lineage>
        <taxon>Bacteria</taxon>
        <taxon>Pseudomonadati</taxon>
        <taxon>Pseudomonadota</taxon>
        <taxon>Alphaproteobacteria</taxon>
        <taxon>Hyphomicrobiales</taxon>
        <taxon>Rhizobiaceae</taxon>
        <taxon>Rhizobium/Agrobacterium group</taxon>
        <taxon>Pararhizobium</taxon>
    </lineage>
</organism>
<dbReference type="InterPro" id="IPR017945">
    <property type="entry name" value="DHBP_synth_RibB-like_a/b_dom"/>
</dbReference>
<feature type="binding site" evidence="14">
    <location>
        <position position="194"/>
    </location>
    <ligand>
        <name>ATP</name>
        <dbReference type="ChEBI" id="CHEBI:30616"/>
    </ligand>
</feature>
<proteinExistence type="inferred from homology"/>
<dbReference type="NCBIfam" id="TIGR00057">
    <property type="entry name" value="L-threonylcarbamoyladenylate synthase"/>
    <property type="match status" value="1"/>
</dbReference>
<evidence type="ECO:0000256" key="10">
    <source>
        <dbReference type="ARBA" id="ARBA00022840"/>
    </source>
</evidence>
<dbReference type="Pfam" id="PF01300">
    <property type="entry name" value="Sua5_yciO_yrdC"/>
    <property type="match status" value="1"/>
</dbReference>
<dbReference type="SUPFAM" id="SSF55821">
    <property type="entry name" value="YrdC/RibB"/>
    <property type="match status" value="1"/>
</dbReference>
<dbReference type="InterPro" id="IPR010923">
    <property type="entry name" value="T(6)A37_SUA5"/>
</dbReference>
<keyword evidence="6 13" id="KW-0808">Transferase</keyword>
<evidence type="ECO:0000256" key="8">
    <source>
        <dbReference type="ARBA" id="ARBA00022695"/>
    </source>
</evidence>
<evidence type="ECO:0000256" key="7">
    <source>
        <dbReference type="ARBA" id="ARBA00022694"/>
    </source>
</evidence>
<keyword evidence="9 13" id="KW-0547">Nucleotide-binding</keyword>
<evidence type="ECO:0000256" key="1">
    <source>
        <dbReference type="ARBA" id="ARBA00004496"/>
    </source>
</evidence>
<feature type="binding site" evidence="14">
    <location>
        <position position="34"/>
    </location>
    <ligand>
        <name>L-threonine</name>
        <dbReference type="ChEBI" id="CHEBI:57926"/>
    </ligand>
</feature>
<feature type="binding site" evidence="14">
    <location>
        <position position="231"/>
    </location>
    <ligand>
        <name>ATP</name>
        <dbReference type="ChEBI" id="CHEBI:30616"/>
    </ligand>
</feature>
<dbReference type="GO" id="GO:0061710">
    <property type="term" value="F:L-threonylcarbamoyladenylate synthase"/>
    <property type="evidence" value="ECO:0007669"/>
    <property type="project" value="UniProtKB-EC"/>
</dbReference>
<dbReference type="PANTHER" id="PTHR17490:SF16">
    <property type="entry name" value="THREONYLCARBAMOYL-AMP SYNTHASE"/>
    <property type="match status" value="1"/>
</dbReference>
<dbReference type="Gene3D" id="3.90.870.10">
    <property type="entry name" value="DHBP synthase"/>
    <property type="match status" value="1"/>
</dbReference>
<comment type="subcellular location">
    <subcellularLocation>
        <location evidence="1 13">Cytoplasm</location>
    </subcellularLocation>
</comment>
<keyword evidence="5 13" id="KW-0963">Cytoplasm</keyword>
<dbReference type="GO" id="GO:0003725">
    <property type="term" value="F:double-stranded RNA binding"/>
    <property type="evidence" value="ECO:0007669"/>
    <property type="project" value="UniProtKB-UniRule"/>
</dbReference>
<accession>A0A506TVW4</accession>
<name>A0A506TVW4_9HYPH</name>
<feature type="binding site" evidence="14">
    <location>
        <position position="140"/>
    </location>
    <ligand>
        <name>L-threonine</name>
        <dbReference type="ChEBI" id="CHEBI:57926"/>
    </ligand>
</feature>
<dbReference type="GO" id="GO:0000049">
    <property type="term" value="F:tRNA binding"/>
    <property type="evidence" value="ECO:0007669"/>
    <property type="project" value="TreeGrafter"/>
</dbReference>
<feature type="domain" description="YrdC-like" evidence="15">
    <location>
        <begin position="12"/>
        <end position="198"/>
    </location>
</feature>
<dbReference type="Pfam" id="PF03481">
    <property type="entry name" value="Sua5_C"/>
    <property type="match status" value="1"/>
</dbReference>
<evidence type="ECO:0000256" key="2">
    <source>
        <dbReference type="ARBA" id="ARBA00007663"/>
    </source>
</evidence>
<dbReference type="PROSITE" id="PS51163">
    <property type="entry name" value="YRDC"/>
    <property type="match status" value="1"/>
</dbReference>
<evidence type="ECO:0000259" key="15">
    <source>
        <dbReference type="PROSITE" id="PS51163"/>
    </source>
</evidence>
<dbReference type="RefSeq" id="WP_141168010.1">
    <property type="nucleotide sequence ID" value="NZ_VHLH01000034.1"/>
</dbReference>
<comment type="caution">
    <text evidence="16">The sequence shown here is derived from an EMBL/GenBank/DDBJ whole genome shotgun (WGS) entry which is preliminary data.</text>
</comment>
<keyword evidence="10 13" id="KW-0067">ATP-binding</keyword>
<keyword evidence="8 13" id="KW-0548">Nucleotidyltransferase</keyword>
<evidence type="ECO:0000256" key="3">
    <source>
        <dbReference type="ARBA" id="ARBA00012584"/>
    </source>
</evidence>
<evidence type="ECO:0000256" key="13">
    <source>
        <dbReference type="PIRNR" id="PIRNR004930"/>
    </source>
</evidence>
<feature type="binding site" evidence="14">
    <location>
        <position position="61"/>
    </location>
    <ligand>
        <name>ATP</name>
        <dbReference type="ChEBI" id="CHEBI:30616"/>
    </ligand>
</feature>
<evidence type="ECO:0000256" key="6">
    <source>
        <dbReference type="ARBA" id="ARBA00022679"/>
    </source>
</evidence>
<feature type="binding site" evidence="14">
    <location>
        <position position="121"/>
    </location>
    <ligand>
        <name>L-threonine</name>
        <dbReference type="ChEBI" id="CHEBI:57926"/>
    </ligand>
</feature>
<evidence type="ECO:0000256" key="5">
    <source>
        <dbReference type="ARBA" id="ARBA00022490"/>
    </source>
</evidence>
<feature type="binding site" evidence="14">
    <location>
        <position position="142"/>
    </location>
    <ligand>
        <name>L-threonine</name>
        <dbReference type="ChEBI" id="CHEBI:57926"/>
    </ligand>
</feature>
<dbReference type="GO" id="GO:0005524">
    <property type="term" value="F:ATP binding"/>
    <property type="evidence" value="ECO:0007669"/>
    <property type="project" value="UniProtKB-UniRule"/>
</dbReference>
<comment type="similarity">
    <text evidence="2 13">Belongs to the SUA5 family.</text>
</comment>
<dbReference type="AlphaFoldDB" id="A0A506TVW4"/>
<dbReference type="Proteomes" id="UP000320314">
    <property type="component" value="Unassembled WGS sequence"/>
</dbReference>
<evidence type="ECO:0000256" key="9">
    <source>
        <dbReference type="ARBA" id="ARBA00022741"/>
    </source>
</evidence>
<evidence type="ECO:0000256" key="14">
    <source>
        <dbReference type="PIRSR" id="PIRSR004930-1"/>
    </source>
</evidence>
<evidence type="ECO:0000256" key="11">
    <source>
        <dbReference type="ARBA" id="ARBA00029774"/>
    </source>
</evidence>
<evidence type="ECO:0000256" key="4">
    <source>
        <dbReference type="ARBA" id="ARBA00015492"/>
    </source>
</evidence>
<sequence length="324" mass="33660">MADVIDIEADRDFALARGRALLAAGFPIAVPTETVYGLAADATNAQAIARIYEAKVRPQFNPLICHVSDRAMAERLATFDPVSRRLTEAFWPGPLTIVLPLAEASPVHPLATAGLETVGLRMPIGFTADLIEAFGRPLAAPSANTSGRVSPTRAAHVADDLGFLLPTILDGGPTGVGVESTIVKVVGDAVHLLRPGGVTAEAITEAIGLPVTRGEGASPAIQAPGMLASHYAPTANVRLNATSVAPDETLLRFGQTPVEGEKSARAVLDLSAEGDLREAAARLFDVLRAADATGAKTIAVMPIPESGLGEAINDRLRRAAAERP</sequence>
<feature type="binding site" evidence="14">
    <location>
        <position position="150"/>
    </location>
    <ligand>
        <name>ATP</name>
        <dbReference type="ChEBI" id="CHEBI:30616"/>
    </ligand>
</feature>
<dbReference type="PIRSF" id="PIRSF004930">
    <property type="entry name" value="Tln_factor_SUA5"/>
    <property type="match status" value="1"/>
</dbReference>
<feature type="binding site" evidence="14">
    <location>
        <position position="66"/>
    </location>
    <ligand>
        <name>L-threonine</name>
        <dbReference type="ChEBI" id="CHEBI:57926"/>
    </ligand>
</feature>
<gene>
    <name evidence="16" type="ORF">FJU11_15615</name>
</gene>
<dbReference type="InterPro" id="IPR005145">
    <property type="entry name" value="Sua5_C"/>
</dbReference>
<protein>
    <recommendedName>
        <fullName evidence="4 13">Threonylcarbamoyl-AMP synthase</fullName>
        <shortName evidence="13">TC-AMP synthase</shortName>
        <ecNumber evidence="3 13">2.7.7.87</ecNumber>
    </recommendedName>
    <alternativeName>
        <fullName evidence="11 13">L-threonylcarbamoyladenylate synthase</fullName>
    </alternativeName>
</protein>
<keyword evidence="17" id="KW-1185">Reference proteome</keyword>
<feature type="binding site" evidence="14">
    <location>
        <position position="117"/>
    </location>
    <ligand>
        <name>ATP</name>
        <dbReference type="ChEBI" id="CHEBI:30616"/>
    </ligand>
</feature>
<dbReference type="GO" id="GO:0008033">
    <property type="term" value="P:tRNA processing"/>
    <property type="evidence" value="ECO:0007669"/>
    <property type="project" value="UniProtKB-KW"/>
</dbReference>
<dbReference type="EMBL" id="VHLH01000034">
    <property type="protein sequence ID" value="TPW26212.1"/>
    <property type="molecule type" value="Genomic_DNA"/>
</dbReference>
<dbReference type="InterPro" id="IPR050156">
    <property type="entry name" value="TC-AMP_synthase_SUA5"/>
</dbReference>
<feature type="binding site" evidence="14">
    <location>
        <position position="57"/>
    </location>
    <ligand>
        <name>ATP</name>
        <dbReference type="ChEBI" id="CHEBI:30616"/>
    </ligand>
</feature>
<evidence type="ECO:0000313" key="17">
    <source>
        <dbReference type="Proteomes" id="UP000320314"/>
    </source>
</evidence>
<dbReference type="GO" id="GO:0005737">
    <property type="term" value="C:cytoplasm"/>
    <property type="evidence" value="ECO:0007669"/>
    <property type="project" value="UniProtKB-SubCell"/>
</dbReference>
<keyword evidence="7 13" id="KW-0819">tRNA processing</keyword>
<dbReference type="InterPro" id="IPR006070">
    <property type="entry name" value="Sua5-like_dom"/>
</dbReference>
<reference evidence="16 17" key="1">
    <citation type="submission" date="2019-06" db="EMBL/GenBank/DDBJ databases">
        <authorList>
            <person name="Li M."/>
        </authorList>
    </citation>
    <scope>NUCLEOTIDE SEQUENCE [LARGE SCALE GENOMIC DNA]</scope>
    <source>
        <strain evidence="16 17">BGMRC6574</strain>
    </source>
</reference>
<dbReference type="Gene3D" id="3.40.50.11030">
    <property type="entry name" value="Threonylcarbamoyl-AMP synthase, C-terminal domain"/>
    <property type="match status" value="1"/>
</dbReference>
<comment type="function">
    <text evidence="13">Required for the formation of a threonylcarbamoyl group on adenosine at position 37 (t(6)A37) in tRNAs that read codons beginning with adenine.</text>
</comment>
<dbReference type="PANTHER" id="PTHR17490">
    <property type="entry name" value="SUA5"/>
    <property type="match status" value="1"/>
</dbReference>
<dbReference type="InterPro" id="IPR038385">
    <property type="entry name" value="Sua5/YwlC_C"/>
</dbReference>
<evidence type="ECO:0000313" key="16">
    <source>
        <dbReference type="EMBL" id="TPW26212.1"/>
    </source>
</evidence>